<keyword evidence="5" id="KW-1185">Reference proteome</keyword>
<feature type="region of interest" description="Disordered" evidence="1">
    <location>
        <begin position="57"/>
        <end position="88"/>
    </location>
</feature>
<evidence type="ECO:0000259" key="3">
    <source>
        <dbReference type="Pfam" id="PF20059"/>
    </source>
</evidence>
<evidence type="ECO:0000256" key="1">
    <source>
        <dbReference type="SAM" id="MobiDB-lite"/>
    </source>
</evidence>
<keyword evidence="2" id="KW-0472">Membrane</keyword>
<organism evidence="4 5">
    <name type="scientific">Cryobacterium cheniae</name>
    <dbReference type="NCBI Taxonomy" id="1259262"/>
    <lineage>
        <taxon>Bacteria</taxon>
        <taxon>Bacillati</taxon>
        <taxon>Actinomycetota</taxon>
        <taxon>Actinomycetes</taxon>
        <taxon>Micrococcales</taxon>
        <taxon>Microbacteriaceae</taxon>
        <taxon>Cryobacterium</taxon>
    </lineage>
</organism>
<dbReference type="AlphaFoldDB" id="A0A4R8XQ16"/>
<dbReference type="EMBL" id="SOGN01000035">
    <property type="protein sequence ID" value="TFC81121.1"/>
    <property type="molecule type" value="Genomic_DNA"/>
</dbReference>
<dbReference type="Proteomes" id="UP000298433">
    <property type="component" value="Unassembled WGS sequence"/>
</dbReference>
<keyword evidence="2" id="KW-1133">Transmembrane helix</keyword>
<evidence type="ECO:0000256" key="2">
    <source>
        <dbReference type="SAM" id="Phobius"/>
    </source>
</evidence>
<proteinExistence type="predicted"/>
<dbReference type="OrthoDB" id="4775046at2"/>
<evidence type="ECO:0000313" key="4">
    <source>
        <dbReference type="EMBL" id="TFC81121.1"/>
    </source>
</evidence>
<protein>
    <recommendedName>
        <fullName evidence="3">DUF6458 domain-containing protein</fullName>
    </recommendedName>
</protein>
<dbReference type="Pfam" id="PF20059">
    <property type="entry name" value="DUF6458"/>
    <property type="match status" value="1"/>
</dbReference>
<reference evidence="4 5" key="1">
    <citation type="submission" date="2019-03" db="EMBL/GenBank/DDBJ databases">
        <title>Genomics of glacier-inhabiting Cryobacterium strains.</title>
        <authorList>
            <person name="Liu Q."/>
            <person name="Xin Y.-H."/>
        </authorList>
    </citation>
    <scope>NUCLEOTIDE SEQUENCE [LARGE SCALE GENOMIC DNA]</scope>
    <source>
        <strain evidence="4 5">TMT2-48-2</strain>
    </source>
</reference>
<comment type="caution">
    <text evidence="4">The sequence shown here is derived from an EMBL/GenBank/DDBJ whole genome shotgun (WGS) entry which is preliminary data.</text>
</comment>
<evidence type="ECO:0000313" key="5">
    <source>
        <dbReference type="Proteomes" id="UP000298433"/>
    </source>
</evidence>
<keyword evidence="2" id="KW-0812">Transmembrane</keyword>
<feature type="domain" description="DUF6458" evidence="3">
    <location>
        <begin position="1"/>
        <end position="68"/>
    </location>
</feature>
<feature type="transmembrane region" description="Helical" evidence="2">
    <location>
        <begin position="29"/>
        <end position="52"/>
    </location>
</feature>
<dbReference type="RefSeq" id="WP_134369553.1">
    <property type="nucleotide sequence ID" value="NZ_SOGN01000035.1"/>
</dbReference>
<accession>A0A4R8XQ16</accession>
<sequence>MSIGFGIFLLVVGAVMVFALNISVDWMDIELVGYILMAAGAVITVLGIVLLTRKRSSITTTRSAVDPASGEQVTSRKSSVDDNPTNGI</sequence>
<name>A0A4R8XQ16_9MICO</name>
<dbReference type="InterPro" id="IPR045597">
    <property type="entry name" value="DUF6458"/>
</dbReference>
<feature type="compositionally biased region" description="Polar residues" evidence="1">
    <location>
        <begin position="71"/>
        <end position="88"/>
    </location>
</feature>
<gene>
    <name evidence="4" type="ORF">E3T23_06370</name>
</gene>